<evidence type="ECO:0000256" key="5">
    <source>
        <dbReference type="ARBA" id="ARBA00022617"/>
    </source>
</evidence>
<organism evidence="18 19">
    <name type="scientific">Zingiber officinale</name>
    <name type="common">Ginger</name>
    <name type="synonym">Amomum zingiber</name>
    <dbReference type="NCBI Taxonomy" id="94328"/>
    <lineage>
        <taxon>Eukaryota</taxon>
        <taxon>Viridiplantae</taxon>
        <taxon>Streptophyta</taxon>
        <taxon>Embryophyta</taxon>
        <taxon>Tracheophyta</taxon>
        <taxon>Spermatophyta</taxon>
        <taxon>Magnoliopsida</taxon>
        <taxon>Liliopsida</taxon>
        <taxon>Zingiberales</taxon>
        <taxon>Zingiberaceae</taxon>
        <taxon>Zingiber</taxon>
    </lineage>
</organism>
<keyword evidence="16" id="KW-0964">Secreted</keyword>
<dbReference type="Pfam" id="PF00141">
    <property type="entry name" value="peroxidase"/>
    <property type="match status" value="1"/>
</dbReference>
<evidence type="ECO:0000256" key="2">
    <source>
        <dbReference type="ARBA" id="ARBA00006873"/>
    </source>
</evidence>
<evidence type="ECO:0000256" key="16">
    <source>
        <dbReference type="RuleBase" id="RU362060"/>
    </source>
</evidence>
<comment type="cofactor">
    <cofactor evidence="14 16">
        <name>heme b</name>
        <dbReference type="ChEBI" id="CHEBI:60344"/>
    </cofactor>
    <text evidence="14 16">Binds 1 heme b (iron(II)-protoporphyrin IX) group per subunit.</text>
</comment>
<keyword evidence="9 14" id="KW-0408">Iron</keyword>
<dbReference type="InterPro" id="IPR019793">
    <property type="entry name" value="Peroxidases_heam-ligand_BS"/>
</dbReference>
<feature type="binding site" evidence="13">
    <location>
        <position position="249"/>
    </location>
    <ligand>
        <name>substrate</name>
    </ligand>
</feature>
<evidence type="ECO:0000256" key="13">
    <source>
        <dbReference type="PIRSR" id="PIRSR600823-2"/>
    </source>
</evidence>
<comment type="subcellular location">
    <subcellularLocation>
        <location evidence="16">Secreted</location>
    </subcellularLocation>
</comment>
<dbReference type="PRINTS" id="PR00458">
    <property type="entry name" value="PEROXIDASE"/>
</dbReference>
<dbReference type="PROSITE" id="PS00435">
    <property type="entry name" value="PEROXIDASE_1"/>
    <property type="match status" value="1"/>
</dbReference>
<feature type="binding site" evidence="14">
    <location>
        <position position="332"/>
    </location>
    <ligand>
        <name>Ca(2+)</name>
        <dbReference type="ChEBI" id="CHEBI:29108"/>
        <label>2</label>
    </ligand>
</feature>
<comment type="cofactor">
    <cofactor evidence="14 16">
        <name>Ca(2+)</name>
        <dbReference type="ChEBI" id="CHEBI:29108"/>
    </cofactor>
    <text evidence="14 16">Binds 2 calcium ions per subunit.</text>
</comment>
<dbReference type="GO" id="GO:0006979">
    <property type="term" value="P:response to oxidative stress"/>
    <property type="evidence" value="ECO:0007669"/>
    <property type="project" value="UniProtKB-UniRule"/>
</dbReference>
<gene>
    <name evidence="18" type="ORF">ZIOFF_004003</name>
</gene>
<evidence type="ECO:0000256" key="7">
    <source>
        <dbReference type="ARBA" id="ARBA00022837"/>
    </source>
</evidence>
<dbReference type="InterPro" id="IPR033905">
    <property type="entry name" value="Secretory_peroxidase"/>
</dbReference>
<evidence type="ECO:0000259" key="17">
    <source>
        <dbReference type="PROSITE" id="PS50873"/>
    </source>
</evidence>
<evidence type="ECO:0000256" key="6">
    <source>
        <dbReference type="ARBA" id="ARBA00022723"/>
    </source>
</evidence>
<keyword evidence="12 16" id="KW-0376">Hydrogen peroxide</keyword>
<dbReference type="InterPro" id="IPR000823">
    <property type="entry name" value="Peroxidase_pln"/>
</dbReference>
<dbReference type="Gene3D" id="1.10.520.10">
    <property type="match status" value="1"/>
</dbReference>
<feature type="binding site" evidence="14">
    <location>
        <position position="158"/>
    </location>
    <ligand>
        <name>Ca(2+)</name>
        <dbReference type="ChEBI" id="CHEBI:29108"/>
        <label>1</label>
    </ligand>
</feature>
<feature type="binding site" evidence="14">
    <location>
        <position position="327"/>
    </location>
    <ligand>
        <name>Ca(2+)</name>
        <dbReference type="ChEBI" id="CHEBI:29108"/>
        <label>2</label>
    </ligand>
</feature>
<keyword evidence="11" id="KW-0325">Glycoprotein</keyword>
<feature type="disulfide bond" evidence="15">
    <location>
        <begin position="207"/>
        <end position="401"/>
    </location>
</feature>
<feature type="binding site" evidence="14">
    <location>
        <position position="174"/>
    </location>
    <ligand>
        <name>Ca(2+)</name>
        <dbReference type="ChEBI" id="CHEBI:29108"/>
        <label>1</label>
    </ligand>
</feature>
<evidence type="ECO:0000313" key="18">
    <source>
        <dbReference type="EMBL" id="KAG6538852.1"/>
    </source>
</evidence>
<dbReference type="PANTHER" id="PTHR31388">
    <property type="entry name" value="PEROXIDASE 72-RELATED"/>
    <property type="match status" value="1"/>
</dbReference>
<evidence type="ECO:0000256" key="1">
    <source>
        <dbReference type="ARBA" id="ARBA00000189"/>
    </source>
</evidence>
<name>A0A8J5HZD0_ZINOF</name>
<dbReference type="InterPro" id="IPR010255">
    <property type="entry name" value="Haem_peroxidase_sf"/>
</dbReference>
<evidence type="ECO:0000256" key="8">
    <source>
        <dbReference type="ARBA" id="ARBA00023002"/>
    </source>
</evidence>
<dbReference type="PROSITE" id="PS50873">
    <property type="entry name" value="PEROXIDASE_4"/>
    <property type="match status" value="1"/>
</dbReference>
<evidence type="ECO:0000256" key="9">
    <source>
        <dbReference type="ARBA" id="ARBA00023004"/>
    </source>
</evidence>
<dbReference type="Proteomes" id="UP000734854">
    <property type="component" value="Unassembled WGS sequence"/>
</dbReference>
<keyword evidence="5 16" id="KW-0349">Heme</keyword>
<keyword evidence="6 14" id="KW-0479">Metal-binding</keyword>
<dbReference type="PRINTS" id="PR00461">
    <property type="entry name" value="PLPEROXIDASE"/>
</dbReference>
<feature type="binding site" evidence="14">
    <location>
        <position position="162"/>
    </location>
    <ligand>
        <name>Ca(2+)</name>
        <dbReference type="ChEBI" id="CHEBI:29108"/>
        <label>1</label>
    </ligand>
</feature>
<dbReference type="GO" id="GO:0046872">
    <property type="term" value="F:metal ion binding"/>
    <property type="evidence" value="ECO:0007669"/>
    <property type="project" value="UniProtKB-UniRule"/>
</dbReference>
<dbReference type="GO" id="GO:0005576">
    <property type="term" value="C:extracellular region"/>
    <property type="evidence" value="ECO:0007669"/>
    <property type="project" value="UniProtKB-SubCell"/>
</dbReference>
<evidence type="ECO:0000256" key="10">
    <source>
        <dbReference type="ARBA" id="ARBA00023157"/>
    </source>
</evidence>
<comment type="caution">
    <text evidence="18">The sequence shown here is derived from an EMBL/GenBank/DDBJ whole genome shotgun (WGS) entry which is preliminary data.</text>
</comment>
<feature type="domain" description="Plant heme peroxidase family profile" evidence="17">
    <location>
        <begin position="153"/>
        <end position="405"/>
    </location>
</feature>
<dbReference type="GO" id="GO:0020037">
    <property type="term" value="F:heme binding"/>
    <property type="evidence" value="ECO:0007669"/>
    <property type="project" value="UniProtKB-UniRule"/>
</dbReference>
<keyword evidence="8 16" id="KW-0560">Oxidoreductase</keyword>
<evidence type="ECO:0000256" key="11">
    <source>
        <dbReference type="ARBA" id="ARBA00023180"/>
    </source>
</evidence>
<reference evidence="18 19" key="1">
    <citation type="submission" date="2020-08" db="EMBL/GenBank/DDBJ databases">
        <title>Plant Genome Project.</title>
        <authorList>
            <person name="Zhang R.-G."/>
        </authorList>
    </citation>
    <scope>NUCLEOTIDE SEQUENCE [LARGE SCALE GENOMIC DNA]</scope>
    <source>
        <tissue evidence="18">Rhizome</tissue>
    </source>
</reference>
<dbReference type="GO" id="GO:0140825">
    <property type="term" value="F:lactoperoxidase activity"/>
    <property type="evidence" value="ECO:0007669"/>
    <property type="project" value="UniProtKB-EC"/>
</dbReference>
<dbReference type="GO" id="GO:0042744">
    <property type="term" value="P:hydrogen peroxide catabolic process"/>
    <property type="evidence" value="ECO:0007669"/>
    <property type="project" value="UniProtKB-KW"/>
</dbReference>
<comment type="similarity">
    <text evidence="16">Belongs to the peroxidase family. Classical plant (class III) peroxidase subfamily.</text>
</comment>
<keyword evidence="7 14" id="KW-0106">Calcium</keyword>
<comment type="similarity">
    <text evidence="2">Belongs to the peroxidase family. Ascorbate peroxidase subfamily.</text>
</comment>
<dbReference type="PANTHER" id="PTHR31388:SF5">
    <property type="entry name" value="PEROXIDASE"/>
    <property type="match status" value="1"/>
</dbReference>
<sequence length="405" mass="43376">MADLLRAWAYTEPLPGLPLTVDVGTSLLFHQIDPFHATPRNGKWSCRLHPEPHDQNGSNKKENSFKICFSLLFTDTTGRAFSSKAAVNSTVDEIDICEVDRHLLLVLPPSHGVGLRSVRHFLLDRVHDVAGFFWERPAFLVLLQRDMSDSAGDSGEQGCDGSVLLDDDGSFVGEKNAGPNANSLRGFEVVDTIKTAVEIECPQTVSCADILALAARESVALLGGPSWALGLGRRDSTTASLSGANSDLPSPASSIPQLVSAFAAKGLSARDMTALSGAHTVGQARCVNFRDHVNGDANIDASFAEQRRRSCPASGGDGNLAPLDEQTVGTFDNAYFQNLLEFRGLLHSDQVLYSNGTQESSLVQLYASDSSAFEADFAAAMVKMSNLSPLTGNSGEIRMNCRSVN</sequence>
<evidence type="ECO:0000256" key="4">
    <source>
        <dbReference type="ARBA" id="ARBA00022559"/>
    </source>
</evidence>
<dbReference type="CDD" id="cd00693">
    <property type="entry name" value="secretory_peroxidase"/>
    <property type="match status" value="1"/>
</dbReference>
<protein>
    <recommendedName>
        <fullName evidence="3 16">Peroxidase</fullName>
        <ecNumber evidence="3 16">1.11.1.7</ecNumber>
    </recommendedName>
</protein>
<evidence type="ECO:0000256" key="14">
    <source>
        <dbReference type="PIRSR" id="PIRSR600823-3"/>
    </source>
</evidence>
<dbReference type="SUPFAM" id="SSF48113">
    <property type="entry name" value="Heme-dependent peroxidases"/>
    <property type="match status" value="1"/>
</dbReference>
<dbReference type="EC" id="1.11.1.7" evidence="3 16"/>
<feature type="binding site" evidence="14">
    <location>
        <position position="324"/>
    </location>
    <ligand>
        <name>Ca(2+)</name>
        <dbReference type="ChEBI" id="CHEBI:29108"/>
        <label>2</label>
    </ligand>
</feature>
<keyword evidence="4 16" id="KW-0575">Peroxidase</keyword>
<feature type="binding site" description="axial binding residue" evidence="14">
    <location>
        <position position="279"/>
    </location>
    <ligand>
        <name>heme b</name>
        <dbReference type="ChEBI" id="CHEBI:60344"/>
    </ligand>
    <ligandPart>
        <name>Fe</name>
        <dbReference type="ChEBI" id="CHEBI:18248"/>
    </ligandPart>
</feature>
<comment type="function">
    <text evidence="16">Removal of H(2)O(2), oxidation of toxic reductants, biosynthesis and degradation of lignin, suberization, auxin catabolism, response to environmental stresses such as wounding, pathogen attack and oxidative stress.</text>
</comment>
<dbReference type="AlphaFoldDB" id="A0A8J5HZD0"/>
<keyword evidence="10 15" id="KW-1015">Disulfide bond</keyword>
<evidence type="ECO:0000313" key="19">
    <source>
        <dbReference type="Proteomes" id="UP000734854"/>
    </source>
</evidence>
<feature type="binding site" evidence="14">
    <location>
        <position position="280"/>
    </location>
    <ligand>
        <name>Ca(2+)</name>
        <dbReference type="ChEBI" id="CHEBI:29108"/>
        <label>2</label>
    </ligand>
</feature>
<feature type="binding site" evidence="14">
    <location>
        <position position="160"/>
    </location>
    <ligand>
        <name>Ca(2+)</name>
        <dbReference type="ChEBI" id="CHEBI:29108"/>
        <label>1</label>
    </ligand>
</feature>
<dbReference type="InterPro" id="IPR002016">
    <property type="entry name" value="Haem_peroxidase"/>
</dbReference>
<keyword evidence="19" id="KW-1185">Reference proteome</keyword>
<accession>A0A8J5HZD0</accession>
<evidence type="ECO:0000256" key="3">
    <source>
        <dbReference type="ARBA" id="ARBA00012313"/>
    </source>
</evidence>
<proteinExistence type="inferred from homology"/>
<comment type="catalytic activity">
    <reaction evidence="1 16">
        <text>2 a phenolic donor + H2O2 = 2 a phenolic radical donor + 2 H2O</text>
        <dbReference type="Rhea" id="RHEA:56136"/>
        <dbReference type="ChEBI" id="CHEBI:15377"/>
        <dbReference type="ChEBI" id="CHEBI:16240"/>
        <dbReference type="ChEBI" id="CHEBI:139520"/>
        <dbReference type="ChEBI" id="CHEBI:139521"/>
        <dbReference type="EC" id="1.11.1.7"/>
    </reaction>
</comment>
<evidence type="ECO:0000256" key="15">
    <source>
        <dbReference type="PIRSR" id="PIRSR600823-5"/>
    </source>
</evidence>
<dbReference type="EMBL" id="JACMSC010000001">
    <property type="protein sequence ID" value="KAG6538852.1"/>
    <property type="molecule type" value="Genomic_DNA"/>
</dbReference>
<dbReference type="FunFam" id="1.10.420.10:FF:000006">
    <property type="entry name" value="Peroxidase"/>
    <property type="match status" value="1"/>
</dbReference>
<feature type="disulfide bond" evidence="15">
    <location>
        <begin position="286"/>
        <end position="311"/>
    </location>
</feature>
<dbReference type="Gene3D" id="1.10.420.10">
    <property type="entry name" value="Peroxidase, domain 2"/>
    <property type="match status" value="1"/>
</dbReference>
<evidence type="ECO:0000256" key="12">
    <source>
        <dbReference type="ARBA" id="ARBA00023324"/>
    </source>
</evidence>